<feature type="domain" description="Helicase ATP-binding" evidence="8">
    <location>
        <begin position="15"/>
        <end position="314"/>
    </location>
</feature>
<evidence type="ECO:0000256" key="5">
    <source>
        <dbReference type="ARBA" id="ARBA00023125"/>
    </source>
</evidence>
<keyword evidence="5 6" id="KW-0238">DNA-binding</keyword>
<evidence type="ECO:0000256" key="2">
    <source>
        <dbReference type="ARBA" id="ARBA00022741"/>
    </source>
</evidence>
<dbReference type="SMART" id="SM00487">
    <property type="entry name" value="DEXDc"/>
    <property type="match status" value="1"/>
</dbReference>
<comment type="similarity">
    <text evidence="6">Belongs to the helicase family. DinG subfamily. Type 1 sub-subfamily.</text>
</comment>
<dbReference type="PROSITE" id="PS51193">
    <property type="entry name" value="HELICASE_ATP_BIND_2"/>
    <property type="match status" value="1"/>
</dbReference>
<protein>
    <recommendedName>
        <fullName evidence="6">ATP-dependent DNA helicase DinG</fullName>
        <ecNumber evidence="6">5.6.2.3</ecNumber>
    </recommendedName>
    <alternativeName>
        <fullName evidence="6">DNA 5'-3' helicase DinG</fullName>
    </alternativeName>
</protein>
<dbReference type="InterPro" id="IPR027417">
    <property type="entry name" value="P-loop_NTPase"/>
</dbReference>
<evidence type="ECO:0000256" key="6">
    <source>
        <dbReference type="HAMAP-Rule" id="MF_02205"/>
    </source>
</evidence>
<evidence type="ECO:0000256" key="1">
    <source>
        <dbReference type="ARBA" id="ARBA00022485"/>
    </source>
</evidence>
<dbReference type="EC" id="5.6.2.3" evidence="6"/>
<comment type="catalytic activity">
    <reaction evidence="6">
        <text>ATP + H2O = ADP + phosphate + H(+)</text>
        <dbReference type="Rhea" id="RHEA:13065"/>
        <dbReference type="ChEBI" id="CHEBI:15377"/>
        <dbReference type="ChEBI" id="CHEBI:15378"/>
        <dbReference type="ChEBI" id="CHEBI:30616"/>
        <dbReference type="ChEBI" id="CHEBI:43474"/>
        <dbReference type="ChEBI" id="CHEBI:456216"/>
        <dbReference type="EC" id="5.6.2.3"/>
    </reaction>
</comment>
<name>A0ABT4JQ00_9GAMM</name>
<keyword evidence="6" id="KW-0479">Metal-binding</keyword>
<organism evidence="9 10">
    <name type="scientific">Marinomonas phaeophyticola</name>
    <dbReference type="NCBI Taxonomy" id="3004091"/>
    <lineage>
        <taxon>Bacteria</taxon>
        <taxon>Pseudomonadati</taxon>
        <taxon>Pseudomonadota</taxon>
        <taxon>Gammaproteobacteria</taxon>
        <taxon>Oceanospirillales</taxon>
        <taxon>Oceanospirillaceae</taxon>
        <taxon>Marinomonas</taxon>
    </lineage>
</organism>
<dbReference type="PANTHER" id="PTHR11472:SF59">
    <property type="entry name" value="ATP-DEPENDENT DNA HELICASE DING"/>
    <property type="match status" value="1"/>
</dbReference>
<gene>
    <name evidence="6 9" type="primary">dinG</name>
    <name evidence="9" type="ORF">O1D97_01955</name>
</gene>
<dbReference type="Proteomes" id="UP001149719">
    <property type="component" value="Unassembled WGS sequence"/>
</dbReference>
<keyword evidence="3 6" id="KW-0378">Hydrolase</keyword>
<dbReference type="PANTHER" id="PTHR11472">
    <property type="entry name" value="DNA REPAIR DEAD HELICASE RAD3/XP-D SUBFAMILY MEMBER"/>
    <property type="match status" value="1"/>
</dbReference>
<keyword evidence="6 9" id="KW-0347">Helicase</keyword>
<evidence type="ECO:0000313" key="9">
    <source>
        <dbReference type="EMBL" id="MCZ2720440.1"/>
    </source>
</evidence>
<keyword evidence="10" id="KW-1185">Reference proteome</keyword>
<dbReference type="NCBIfam" id="NF008729">
    <property type="entry name" value="PRK11747.1"/>
    <property type="match status" value="1"/>
</dbReference>
<evidence type="ECO:0000313" key="10">
    <source>
        <dbReference type="Proteomes" id="UP001149719"/>
    </source>
</evidence>
<accession>A0ABT4JQ00</accession>
<evidence type="ECO:0000256" key="4">
    <source>
        <dbReference type="ARBA" id="ARBA00022840"/>
    </source>
</evidence>
<reference evidence="9" key="1">
    <citation type="submission" date="2022-12" db="EMBL/GenBank/DDBJ databases">
        <title>Marinomonas 15G1-11 sp. nov, isolated from marine algae.</title>
        <authorList>
            <person name="Butt M."/>
            <person name="Choi D.G."/>
            <person name="Kim J.M."/>
            <person name="Lee J.K."/>
            <person name="Baek J.H."/>
            <person name="Jeon C.O."/>
        </authorList>
    </citation>
    <scope>NUCLEOTIDE SEQUENCE</scope>
    <source>
        <strain evidence="9">15G1-11</strain>
    </source>
</reference>
<comment type="caution">
    <text evidence="9">The sequence shown here is derived from an EMBL/GenBank/DDBJ whole genome shotgun (WGS) entry which is preliminary data.</text>
</comment>
<feature type="binding site" evidence="6">
    <location>
        <position position="209"/>
    </location>
    <ligand>
        <name>[4Fe-4S] cluster</name>
        <dbReference type="ChEBI" id="CHEBI:49883"/>
    </ligand>
</feature>
<dbReference type="InterPro" id="IPR014013">
    <property type="entry name" value="Helic_SF1/SF2_ATP-bd_DinG/Rad3"/>
</dbReference>
<dbReference type="InterPro" id="IPR006555">
    <property type="entry name" value="ATP-dep_Helicase_C"/>
</dbReference>
<dbReference type="SUPFAM" id="SSF52540">
    <property type="entry name" value="P-loop containing nucleoside triphosphate hydrolases"/>
    <property type="match status" value="1"/>
</dbReference>
<keyword evidence="6" id="KW-0408">Iron</keyword>
<dbReference type="HAMAP" id="MF_02205">
    <property type="entry name" value="DinG_proteobact"/>
    <property type="match status" value="1"/>
</dbReference>
<dbReference type="GO" id="GO:0003678">
    <property type="term" value="F:DNA helicase activity"/>
    <property type="evidence" value="ECO:0007669"/>
    <property type="project" value="UniProtKB-EC"/>
</dbReference>
<evidence type="ECO:0000259" key="8">
    <source>
        <dbReference type="PROSITE" id="PS51193"/>
    </source>
</evidence>
<keyword evidence="1 6" id="KW-0004">4Fe-4S</keyword>
<dbReference type="GO" id="GO:0016787">
    <property type="term" value="F:hydrolase activity"/>
    <property type="evidence" value="ECO:0007669"/>
    <property type="project" value="UniProtKB-KW"/>
</dbReference>
<evidence type="ECO:0000256" key="7">
    <source>
        <dbReference type="SAM" id="Coils"/>
    </source>
</evidence>
<feature type="coiled-coil region" evidence="7">
    <location>
        <begin position="279"/>
        <end position="306"/>
    </location>
</feature>
<keyword evidence="6" id="KW-0411">Iron-sulfur</keyword>
<evidence type="ECO:0000256" key="3">
    <source>
        <dbReference type="ARBA" id="ARBA00022801"/>
    </source>
</evidence>
<dbReference type="SMART" id="SM00491">
    <property type="entry name" value="HELICc2"/>
    <property type="match status" value="1"/>
</dbReference>
<dbReference type="Pfam" id="PF00270">
    <property type="entry name" value="DEAD"/>
    <property type="match status" value="1"/>
</dbReference>
<sequence length="710" mass="79858">MLSDELKTKIHAAYRASLAAKGHKPRLGQKQMIATIARTVGNILQGSEGERLGEKHVAVVEAGTGTGKTLSYCLSVIPIAKARDKKLVISTATVALQEQILHKELPDLLKHTEYHFTYTLAKGRGRYLCLNQLEGYLDTENKVMEDMFAGLFEQHLQAGDINTTLYQEMDELIKAGNWDGDKDNWEGILREEDWRRVTTDHQQCTNRNCANFSACPFYKARAEIETADVIVANHDLVLADLSLGGGAILTDPSETIYVFDEGHHLPDKAINHFRHEIRLQQSIQWLRQLEKNLVSLKQELTEEISLTGQLLLKVPQQIQALVNFIQYAQQGLAPFISEKNLDSENNVYRFEFGVIPDELRQLSYSLQTGFQKLFNSIESIQDECKKVKQNEGMGLTQEVAETWLSILGVVLSRLDQAKNLWQLFSLQDDLNYPPNARWLSVTGSGMEQDIELGGSPILAAHTLRQQLWGKCYAAVVTSATLTALNNFHRFNMRSGVPQESEYLRVLSPFDFENKGQLIIPKMDCEPTQVELHTTTIVNYLNKNINVEGSSLVLFSSRKQMEEVSLRLEAKLQSIMLVQGEQSKRIILDSHKEKIDNGDGSLLMGLASFAEGVDLPGKYLTHVIIAKIPFSVPDDPVDATLAEWIQKRGGNPFMEITIPDASLRLVQATGRLLRSEQDEGKVCILDKRLISKRYGKQLINSLPPYKLLVES</sequence>
<keyword evidence="6" id="KW-0413">Isomerase</keyword>
<dbReference type="RefSeq" id="WP_269122333.1">
    <property type="nucleotide sequence ID" value="NZ_JAPUBN010000006.1"/>
</dbReference>
<comment type="function">
    <text evidence="6">DNA-dependent ATPase and 5'-3' DNA helicase. Unwinds D-loops, R-loops, forked DNA and G-quadruplex DNA.</text>
</comment>
<dbReference type="InterPro" id="IPR045028">
    <property type="entry name" value="DinG/Rad3-like"/>
</dbReference>
<keyword evidence="2 6" id="KW-0547">Nucleotide-binding</keyword>
<dbReference type="Gene3D" id="3.40.50.300">
    <property type="entry name" value="P-loop containing nucleotide triphosphate hydrolases"/>
    <property type="match status" value="2"/>
</dbReference>
<dbReference type="InterPro" id="IPR011545">
    <property type="entry name" value="DEAD/DEAH_box_helicase_dom"/>
</dbReference>
<dbReference type="Pfam" id="PF13307">
    <property type="entry name" value="Helicase_C_2"/>
    <property type="match status" value="1"/>
</dbReference>
<feature type="binding site" evidence="6">
    <location>
        <position position="215"/>
    </location>
    <ligand>
        <name>[4Fe-4S] cluster</name>
        <dbReference type="ChEBI" id="CHEBI:49883"/>
    </ligand>
</feature>
<dbReference type="InterPro" id="IPR039000">
    <property type="entry name" value="DinG_proteobact"/>
</dbReference>
<comment type="cofactor">
    <cofactor evidence="6">
        <name>[4Fe-4S] cluster</name>
        <dbReference type="ChEBI" id="CHEBI:49883"/>
    </cofactor>
    <text evidence="6">Binds 1 [4Fe-4S] cluster.</text>
</comment>
<keyword evidence="7" id="KW-0175">Coiled coil</keyword>
<proteinExistence type="inferred from homology"/>
<feature type="binding site" evidence="6">
    <location>
        <position position="204"/>
    </location>
    <ligand>
        <name>[4Fe-4S] cluster</name>
        <dbReference type="ChEBI" id="CHEBI:49883"/>
    </ligand>
</feature>
<keyword evidence="4 6" id="KW-0067">ATP-binding</keyword>
<dbReference type="InterPro" id="IPR014001">
    <property type="entry name" value="Helicase_ATP-bd"/>
</dbReference>
<feature type="binding site" evidence="6">
    <location>
        <position position="129"/>
    </location>
    <ligand>
        <name>[4Fe-4S] cluster</name>
        <dbReference type="ChEBI" id="CHEBI:49883"/>
    </ligand>
</feature>
<dbReference type="EMBL" id="JAPUBN010000006">
    <property type="protein sequence ID" value="MCZ2720440.1"/>
    <property type="molecule type" value="Genomic_DNA"/>
</dbReference>